<dbReference type="EMBL" id="CM016552">
    <property type="protein sequence ID" value="TKW42120.1"/>
    <property type="molecule type" value="Genomic_DNA"/>
</dbReference>
<keyword evidence="1" id="KW-0812">Transmembrane</keyword>
<evidence type="ECO:0000313" key="2">
    <source>
        <dbReference type="EMBL" id="TKW42120.1"/>
    </source>
</evidence>
<organism evidence="2 3">
    <name type="scientific">Setaria viridis</name>
    <name type="common">Green bristlegrass</name>
    <name type="synonym">Setaria italica subsp. viridis</name>
    <dbReference type="NCBI Taxonomy" id="4556"/>
    <lineage>
        <taxon>Eukaryota</taxon>
        <taxon>Viridiplantae</taxon>
        <taxon>Streptophyta</taxon>
        <taxon>Embryophyta</taxon>
        <taxon>Tracheophyta</taxon>
        <taxon>Spermatophyta</taxon>
        <taxon>Magnoliopsida</taxon>
        <taxon>Liliopsida</taxon>
        <taxon>Poales</taxon>
        <taxon>Poaceae</taxon>
        <taxon>PACMAD clade</taxon>
        <taxon>Panicoideae</taxon>
        <taxon>Panicodae</taxon>
        <taxon>Paniceae</taxon>
        <taxon>Cenchrinae</taxon>
        <taxon>Setaria</taxon>
    </lineage>
</organism>
<sequence>MNMNPFALPSLSLTNLFWHIKPAGECHSVNHGSKSSLDTVPHLQKVTRAGNSCWCACSGKLGTWFSIVLHVRCFICFVFHCVIVCGLELGSRRNMQCVVTAMAQCTFSGE</sequence>
<keyword evidence="1" id="KW-0472">Membrane</keyword>
<dbReference type="Proteomes" id="UP000298652">
    <property type="component" value="Chromosome 1"/>
</dbReference>
<keyword evidence="1" id="KW-1133">Transmembrane helix</keyword>
<evidence type="ECO:0000313" key="3">
    <source>
        <dbReference type="Proteomes" id="UP000298652"/>
    </source>
</evidence>
<protein>
    <submittedName>
        <fullName evidence="2">Uncharacterized protein</fullName>
    </submittedName>
</protein>
<evidence type="ECO:0000256" key="1">
    <source>
        <dbReference type="SAM" id="Phobius"/>
    </source>
</evidence>
<gene>
    <name evidence="2" type="ORF">SEVIR_1G362600v2</name>
</gene>
<accession>A0A4U6WGY6</accession>
<proteinExistence type="predicted"/>
<feature type="transmembrane region" description="Helical" evidence="1">
    <location>
        <begin position="67"/>
        <end position="87"/>
    </location>
</feature>
<dbReference type="AlphaFoldDB" id="A0A4U6WGY6"/>
<dbReference type="Gramene" id="TKW42120">
    <property type="protein sequence ID" value="TKW42120"/>
    <property type="gene ID" value="SEVIR_1G362600v2"/>
</dbReference>
<reference evidence="2" key="1">
    <citation type="submission" date="2019-03" db="EMBL/GenBank/DDBJ databases">
        <title>WGS assembly of Setaria viridis.</title>
        <authorList>
            <person name="Huang P."/>
            <person name="Jenkins J."/>
            <person name="Grimwood J."/>
            <person name="Barry K."/>
            <person name="Healey A."/>
            <person name="Mamidi S."/>
            <person name="Sreedasyam A."/>
            <person name="Shu S."/>
            <person name="Feldman M."/>
            <person name="Wu J."/>
            <person name="Yu Y."/>
            <person name="Chen C."/>
            <person name="Johnson J."/>
            <person name="Rokhsar D."/>
            <person name="Baxter I."/>
            <person name="Schmutz J."/>
            <person name="Brutnell T."/>
            <person name="Kellogg E."/>
        </authorList>
    </citation>
    <scope>NUCLEOTIDE SEQUENCE [LARGE SCALE GENOMIC DNA]</scope>
</reference>
<name>A0A4U6WGY6_SETVI</name>
<keyword evidence="3" id="KW-1185">Reference proteome</keyword>